<feature type="domain" description="M23ase beta-sheet core" evidence="8">
    <location>
        <begin position="341"/>
        <end position="437"/>
    </location>
</feature>
<gene>
    <name evidence="10" type="ORF">DPQ33_00065</name>
</gene>
<dbReference type="InterPro" id="IPR050570">
    <property type="entry name" value="Cell_wall_metabolism_enzyme"/>
</dbReference>
<keyword evidence="11" id="KW-1185">Reference proteome</keyword>
<dbReference type="GO" id="GO:0004222">
    <property type="term" value="F:metalloendopeptidase activity"/>
    <property type="evidence" value="ECO:0007669"/>
    <property type="project" value="TreeGrafter"/>
</dbReference>
<dbReference type="GO" id="GO:0046872">
    <property type="term" value="F:metal ion binding"/>
    <property type="evidence" value="ECO:0007669"/>
    <property type="project" value="UniProtKB-KW"/>
</dbReference>
<dbReference type="PANTHER" id="PTHR21666">
    <property type="entry name" value="PEPTIDASE-RELATED"/>
    <property type="match status" value="1"/>
</dbReference>
<evidence type="ECO:0000256" key="2">
    <source>
        <dbReference type="ARBA" id="ARBA00004196"/>
    </source>
</evidence>
<dbReference type="InterPro" id="IPR016047">
    <property type="entry name" value="M23ase_b-sheet_dom"/>
</dbReference>
<dbReference type="Gene3D" id="3.10.450.350">
    <property type="match status" value="1"/>
</dbReference>
<evidence type="ECO:0000259" key="8">
    <source>
        <dbReference type="Pfam" id="PF01551"/>
    </source>
</evidence>
<dbReference type="AlphaFoldDB" id="A0A7M3MJR1"/>
<feature type="domain" description="Csd3-like second N-terminal" evidence="9">
    <location>
        <begin position="205"/>
        <end position="328"/>
    </location>
</feature>
<keyword evidence="5" id="KW-0378">Hydrolase</keyword>
<dbReference type="CDD" id="cd12797">
    <property type="entry name" value="M23_peptidase"/>
    <property type="match status" value="1"/>
</dbReference>
<evidence type="ECO:0000313" key="11">
    <source>
        <dbReference type="Proteomes" id="UP000448292"/>
    </source>
</evidence>
<dbReference type="GO" id="GO:0030313">
    <property type="term" value="C:cell envelope"/>
    <property type="evidence" value="ECO:0007669"/>
    <property type="project" value="UniProtKB-SubCell"/>
</dbReference>
<comment type="cofactor">
    <cofactor evidence="1">
        <name>Zn(2+)</name>
        <dbReference type="ChEBI" id="CHEBI:29105"/>
    </cofactor>
</comment>
<keyword evidence="7" id="KW-0482">Metalloprotease</keyword>
<dbReference type="InterPro" id="IPR045834">
    <property type="entry name" value="Csd3_N2"/>
</dbReference>
<dbReference type="OrthoDB" id="9815245at2"/>
<evidence type="ECO:0000256" key="3">
    <source>
        <dbReference type="ARBA" id="ARBA00022670"/>
    </source>
</evidence>
<evidence type="ECO:0000256" key="7">
    <source>
        <dbReference type="ARBA" id="ARBA00023049"/>
    </source>
</evidence>
<keyword evidence="4" id="KW-0479">Metal-binding</keyword>
<evidence type="ECO:0008006" key="12">
    <source>
        <dbReference type="Google" id="ProtNLM"/>
    </source>
</evidence>
<dbReference type="GO" id="GO:0006508">
    <property type="term" value="P:proteolysis"/>
    <property type="evidence" value="ECO:0007669"/>
    <property type="project" value="UniProtKB-KW"/>
</dbReference>
<keyword evidence="6" id="KW-0862">Zinc</keyword>
<dbReference type="Gene3D" id="2.70.70.10">
    <property type="entry name" value="Glucose Permease (Domain IIA)"/>
    <property type="match status" value="1"/>
</dbReference>
<sequence length="485" mass="54026">MVLKKRKGKSVYISRNRYASSKKTRGAVLFIPCLSALLLGAFFLDPFSWFSHVESRSSRSVSASASSAPVRHISKQENSRNHGIVFASTSMLATEEKFTAFDDDILAELEAEEAGSECITEVIQKGDTASTILADYLAYPEIIAMADSCEPFFSLSSLRVGRPFTVTVENGQFRAFEYEIDSESKLVVTRDENGFQAKNEKLEFQYKTHLVEGVINSSLFKSLTDIGETPELAIRLAEIFAWEIDFIRDVRKGDSFRALVEKRYRDGQEMGYGRIYAAHFSNQGELYEGYLYEDADGQVGYYNADGGNLQKAFLKAPLSFRRISSGFNMRRKHPILNVVRPHPAIDYAAPTGTPVMAIGDGTVIEKAYGRGAGNYVKIRHPNGYESTYMHLSKFGKSLEKGKKVRQSDVIGYVGSTGLSTGPHLDFRMKRHGKWVNPEKIENVRAEGIAKDKLDSFQQVMARHHAALTGQLAAADDIQPEPASLQ</sequence>
<evidence type="ECO:0000256" key="5">
    <source>
        <dbReference type="ARBA" id="ARBA00022801"/>
    </source>
</evidence>
<dbReference type="SUPFAM" id="SSF51261">
    <property type="entry name" value="Duplicated hybrid motif"/>
    <property type="match status" value="1"/>
</dbReference>
<keyword evidence="3" id="KW-0645">Protease</keyword>
<accession>A0A7M3MJR1</accession>
<organism evidence="10 11">
    <name type="scientific">Oceanidesulfovibrio indonesiensis</name>
    <dbReference type="NCBI Taxonomy" id="54767"/>
    <lineage>
        <taxon>Bacteria</taxon>
        <taxon>Pseudomonadati</taxon>
        <taxon>Thermodesulfobacteriota</taxon>
        <taxon>Desulfovibrionia</taxon>
        <taxon>Desulfovibrionales</taxon>
        <taxon>Desulfovibrionaceae</taxon>
        <taxon>Oceanidesulfovibrio</taxon>
    </lineage>
</organism>
<comment type="subcellular location">
    <subcellularLocation>
        <location evidence="2">Cell envelope</location>
    </subcellularLocation>
</comment>
<dbReference type="InterPro" id="IPR011055">
    <property type="entry name" value="Dup_hybrid_motif"/>
</dbReference>
<dbReference type="PANTHER" id="PTHR21666:SF288">
    <property type="entry name" value="CELL DIVISION PROTEIN YTFB"/>
    <property type="match status" value="1"/>
</dbReference>
<name>A0A7M3MJR1_9BACT</name>
<proteinExistence type="predicted"/>
<evidence type="ECO:0000259" key="9">
    <source>
        <dbReference type="Pfam" id="PF19425"/>
    </source>
</evidence>
<protein>
    <recommendedName>
        <fullName evidence="12">Peptidase M23</fullName>
    </recommendedName>
</protein>
<evidence type="ECO:0000256" key="6">
    <source>
        <dbReference type="ARBA" id="ARBA00022833"/>
    </source>
</evidence>
<dbReference type="Proteomes" id="UP000448292">
    <property type="component" value="Unassembled WGS sequence"/>
</dbReference>
<comment type="caution">
    <text evidence="10">The sequence shown here is derived from an EMBL/GenBank/DDBJ whole genome shotgun (WGS) entry which is preliminary data.</text>
</comment>
<evidence type="ECO:0000313" key="10">
    <source>
        <dbReference type="EMBL" id="TVM19671.1"/>
    </source>
</evidence>
<dbReference type="Pfam" id="PF19425">
    <property type="entry name" value="Csd3_N2"/>
    <property type="match status" value="1"/>
</dbReference>
<dbReference type="Pfam" id="PF01551">
    <property type="entry name" value="Peptidase_M23"/>
    <property type="match status" value="1"/>
</dbReference>
<evidence type="ECO:0000256" key="4">
    <source>
        <dbReference type="ARBA" id="ARBA00022723"/>
    </source>
</evidence>
<reference evidence="10 11" key="1">
    <citation type="submission" date="2018-06" db="EMBL/GenBank/DDBJ databases">
        <title>Complete genome of Desulfovibrio indonesiensis P37SLT.</title>
        <authorList>
            <person name="Crispim J.S."/>
            <person name="Vidigal P.M.P."/>
            <person name="Silva L.C.F."/>
            <person name="Laguardia C.N."/>
            <person name="Araujo L.C."/>
            <person name="Dias R.S."/>
            <person name="Sousa M.P."/>
            <person name="Paula S.O."/>
            <person name="Silva C."/>
        </authorList>
    </citation>
    <scope>NUCLEOTIDE SEQUENCE [LARGE SCALE GENOMIC DNA]</scope>
    <source>
        <strain evidence="10 11">P37SLT</strain>
    </source>
</reference>
<evidence type="ECO:0000256" key="1">
    <source>
        <dbReference type="ARBA" id="ARBA00001947"/>
    </source>
</evidence>
<dbReference type="EMBL" id="QMIE01000001">
    <property type="protein sequence ID" value="TVM19671.1"/>
    <property type="molecule type" value="Genomic_DNA"/>
</dbReference>